<dbReference type="RefSeq" id="WP_090202805.1">
    <property type="nucleotide sequence ID" value="NZ_FOZM01000001.1"/>
</dbReference>
<proteinExistence type="predicted"/>
<protein>
    <submittedName>
        <fullName evidence="3">Pimeloyl-ACP methyl ester carboxylesterase</fullName>
    </submittedName>
</protein>
<evidence type="ECO:0000313" key="4">
    <source>
        <dbReference type="Proteomes" id="UP000198926"/>
    </source>
</evidence>
<dbReference type="EMBL" id="FOZM01000001">
    <property type="protein sequence ID" value="SFR98463.1"/>
    <property type="molecule type" value="Genomic_DNA"/>
</dbReference>
<dbReference type="InterPro" id="IPR029058">
    <property type="entry name" value="AB_hydrolase_fold"/>
</dbReference>
<dbReference type="PANTHER" id="PTHR37017:SF11">
    <property type="entry name" value="ESTERASE_LIPASE_THIOESTERASE DOMAIN-CONTAINING PROTEIN"/>
    <property type="match status" value="1"/>
</dbReference>
<dbReference type="AlphaFoldDB" id="A0A1I6L4Q2"/>
<keyword evidence="1" id="KW-0732">Signal</keyword>
<dbReference type="STRING" id="1123755.SAMN05444714_0184"/>
<name>A0A1I6L4Q2_9RHOB</name>
<dbReference type="Proteomes" id="UP000198926">
    <property type="component" value="Unassembled WGS sequence"/>
</dbReference>
<evidence type="ECO:0000256" key="1">
    <source>
        <dbReference type="SAM" id="SignalP"/>
    </source>
</evidence>
<dbReference type="InterPro" id="IPR052897">
    <property type="entry name" value="Sec-Metab_Biosynth_Hydrolase"/>
</dbReference>
<organism evidence="3 4">
    <name type="scientific">Yoonia litorea</name>
    <dbReference type="NCBI Taxonomy" id="1123755"/>
    <lineage>
        <taxon>Bacteria</taxon>
        <taxon>Pseudomonadati</taxon>
        <taxon>Pseudomonadota</taxon>
        <taxon>Alphaproteobacteria</taxon>
        <taxon>Rhodobacterales</taxon>
        <taxon>Paracoccaceae</taxon>
        <taxon>Yoonia</taxon>
    </lineage>
</organism>
<feature type="chain" id="PRO_5011751338" evidence="1">
    <location>
        <begin position="21"/>
        <end position="261"/>
    </location>
</feature>
<accession>A0A1I6L4Q2</accession>
<reference evidence="3 4" key="1">
    <citation type="submission" date="2016-10" db="EMBL/GenBank/DDBJ databases">
        <authorList>
            <person name="de Groot N.N."/>
        </authorList>
    </citation>
    <scope>NUCLEOTIDE SEQUENCE [LARGE SCALE GENOMIC DNA]</scope>
    <source>
        <strain evidence="3 4">DSM 29433</strain>
    </source>
</reference>
<dbReference type="Pfam" id="PF12697">
    <property type="entry name" value="Abhydrolase_6"/>
    <property type="match status" value="1"/>
</dbReference>
<keyword evidence="4" id="KW-1185">Reference proteome</keyword>
<feature type="domain" description="AB hydrolase-1" evidence="2">
    <location>
        <begin position="23"/>
        <end position="253"/>
    </location>
</feature>
<sequence>MNALKSLAVVSALIAAPAAAENIVIVHGAFQSAADWAGVEAGLEAQGHDFTLVNLPNRDAVGEAAKAVSLDDHVAATLEAVANAGAPVVLVGHSFGGMTISAVAEAAPDDVAQLIYVAAYAPEDGESMETLALSEGDNSFTEESFVIAPDYSYAEILERDRAAIFGNEGTEEQRAAIVAGLIREPLAPIATPVSLTEEAFGSVPRAFIRTLQDQAVSTPLQTRMIERAGIERVIDIDTGHAPQTTQVDALVAAIIELAGGA</sequence>
<gene>
    <name evidence="3" type="ORF">SAMN05444714_0184</name>
</gene>
<dbReference type="PANTHER" id="PTHR37017">
    <property type="entry name" value="AB HYDROLASE-1 DOMAIN-CONTAINING PROTEIN-RELATED"/>
    <property type="match status" value="1"/>
</dbReference>
<evidence type="ECO:0000259" key="2">
    <source>
        <dbReference type="Pfam" id="PF12697"/>
    </source>
</evidence>
<feature type="signal peptide" evidence="1">
    <location>
        <begin position="1"/>
        <end position="20"/>
    </location>
</feature>
<dbReference type="InterPro" id="IPR000073">
    <property type="entry name" value="AB_hydrolase_1"/>
</dbReference>
<dbReference type="SUPFAM" id="SSF53474">
    <property type="entry name" value="alpha/beta-Hydrolases"/>
    <property type="match status" value="1"/>
</dbReference>
<dbReference type="OrthoDB" id="9814966at2"/>
<evidence type="ECO:0000313" key="3">
    <source>
        <dbReference type="EMBL" id="SFR98463.1"/>
    </source>
</evidence>
<dbReference type="Gene3D" id="3.40.50.1820">
    <property type="entry name" value="alpha/beta hydrolase"/>
    <property type="match status" value="1"/>
</dbReference>